<dbReference type="PANTHER" id="PTHR34595">
    <property type="entry name" value="BLR5612 PROTEIN"/>
    <property type="match status" value="1"/>
</dbReference>
<dbReference type="Gene3D" id="3.30.1490.270">
    <property type="match status" value="1"/>
</dbReference>
<dbReference type="Proteomes" id="UP000321353">
    <property type="component" value="Chromosome"/>
</dbReference>
<keyword evidence="4" id="KW-1185">Reference proteome</keyword>
<dbReference type="SUPFAM" id="SSF56059">
    <property type="entry name" value="Glutathione synthetase ATP-binding domain-like"/>
    <property type="match status" value="1"/>
</dbReference>
<dbReference type="InterPro" id="IPR025841">
    <property type="entry name" value="CP_ATPgrasp_2"/>
</dbReference>
<dbReference type="Pfam" id="PF14403">
    <property type="entry name" value="CP_ATPgrasp_2"/>
    <property type="match status" value="1"/>
</dbReference>
<dbReference type="EMBL" id="CP036264">
    <property type="protein sequence ID" value="QEG02077.1"/>
    <property type="molecule type" value="Genomic_DNA"/>
</dbReference>
<feature type="domain" description="Circularly permuted ATP-grasp type 2" evidence="2">
    <location>
        <begin position="154"/>
        <end position="528"/>
    </location>
</feature>
<dbReference type="PANTHER" id="PTHR34595:SF2">
    <property type="entry name" value="BLR2978 PROTEIN"/>
    <property type="match status" value="1"/>
</dbReference>
<sequence>MRRRGTAYALYPVQIGIFPGGDDRSSAARDTVPIDDPSLAAMMYRLEWLGNDSQAATEPPPGPETDRLNTTLQSNALWNDTTLDADGFYERCDAEGAVRPHWAMVSEEINSLGRQALQERSAAIERFCRENGVTFHAAETPEETNRPWQLSVVPFVIGAGEWSDLSAALAGRTRLLETVLADLLGPQRLIREGVVPGELLWANPSFKRTYHSLEKPQQHLHVTATDLARDADGVWHVTGDRTRAPSGLGYLLENRIITSRVMPTLIRHSNTLRLASFFESLKEHLYSLAASHRDNPRVVLLTPPSGSYREFEDNYLARYLGFTLVQGSDLAVRNGELNLKTLGGLQPIQVLWRHVSDRRCDPLELDPTTREGVTGLLRCVRRRSVEVVNAIGSVLVQTPALLPYLDQAHRFFFGDELKLTSAKTYWCGDPDHRAYVMQHLDSLNFRNAFAVSGGSAITLNQLSQNDREAFLRRLHAKPSDYVAQQRLQFSKTPVWTGNQIEPQKATLRSFQLLTPGGVTVLPGALARVGHDQLELSRSPVSGQMTQDCWVTSDTPVDETKTLLPDSETVIKLRRGGDELPSRVAEHLYWLGRYAERAEAISRVMRTTLARIAGEENWDTLTEVQRLVRTLASMGQIEASFAVEPFVANLPHVEQTLPASVLDRDQPRGLVRTLESVMHNTIAVRGRLSSEAYRIVHRATAELTNSTTASGASSIGIGEAIERVDRLIVDLLALAGLTSESLVRTHAWQFLELGRRIERAEHLCELLVTTLCPATENGKPVCEAVLEVTDSIVTYRSRYKNLVRLAPVIDLLVTDETNPRSLRFQLDHIAALVEKLPTVEGPVGLDAIKRIVLDLQYRITTADPIQLSDTGDDGTLAQLQSVLEQVAEDLPRLAEGINARYLIHTEARQILTGTGR</sequence>
<dbReference type="InterPro" id="IPR051680">
    <property type="entry name" value="ATP-dep_Glu-Cys_Ligase-2"/>
</dbReference>
<evidence type="ECO:0000313" key="4">
    <source>
        <dbReference type="Proteomes" id="UP000321353"/>
    </source>
</evidence>
<name>A0A5B9MPZ0_9BACT</name>
<dbReference type="Gene3D" id="3.40.50.11290">
    <property type="match status" value="1"/>
</dbReference>
<dbReference type="AlphaFoldDB" id="A0A5B9MPZ0"/>
<evidence type="ECO:0000313" key="3">
    <source>
        <dbReference type="EMBL" id="QEG02077.1"/>
    </source>
</evidence>
<evidence type="ECO:0000259" key="2">
    <source>
        <dbReference type="Pfam" id="PF14403"/>
    </source>
</evidence>
<accession>A0A5B9MPZ0</accession>
<proteinExistence type="predicted"/>
<reference evidence="3 4" key="1">
    <citation type="submission" date="2019-02" db="EMBL/GenBank/DDBJ databases">
        <title>Planctomycetal bacteria perform biofilm scaping via a novel small molecule.</title>
        <authorList>
            <person name="Jeske O."/>
            <person name="Boedeker C."/>
            <person name="Wiegand S."/>
            <person name="Breitling P."/>
            <person name="Kallscheuer N."/>
            <person name="Jogler M."/>
            <person name="Rohde M."/>
            <person name="Petersen J."/>
            <person name="Medema M.H."/>
            <person name="Surup F."/>
            <person name="Jogler C."/>
        </authorList>
    </citation>
    <scope>NUCLEOTIDE SEQUENCE [LARGE SCALE GENOMIC DNA]</scope>
    <source>
        <strain evidence="3 4">Mal15</strain>
    </source>
</reference>
<feature type="domain" description="DUF403" evidence="1">
    <location>
        <begin position="579"/>
        <end position="901"/>
    </location>
</feature>
<dbReference type="KEGG" id="smam:Mal15_61600"/>
<gene>
    <name evidence="3" type="ORF">Mal15_61600</name>
</gene>
<dbReference type="InterPro" id="IPR007296">
    <property type="entry name" value="DUF403"/>
</dbReference>
<protein>
    <submittedName>
        <fullName evidence="3">Uncharacterized protein</fullName>
    </submittedName>
</protein>
<evidence type="ECO:0000259" key="1">
    <source>
        <dbReference type="Pfam" id="PF04168"/>
    </source>
</evidence>
<dbReference type="Pfam" id="PF04168">
    <property type="entry name" value="Alpha-E"/>
    <property type="match status" value="1"/>
</dbReference>
<organism evidence="3 4">
    <name type="scientific">Stieleria maiorica</name>
    <dbReference type="NCBI Taxonomy" id="2795974"/>
    <lineage>
        <taxon>Bacteria</taxon>
        <taxon>Pseudomonadati</taxon>
        <taxon>Planctomycetota</taxon>
        <taxon>Planctomycetia</taxon>
        <taxon>Pirellulales</taxon>
        <taxon>Pirellulaceae</taxon>
        <taxon>Stieleria</taxon>
    </lineage>
</organism>